<reference evidence="2 3" key="1">
    <citation type="submission" date="2023-01" db="EMBL/GenBank/DDBJ databases">
        <title>Analysis of 21 Apiospora genomes using comparative genomics revels a genus with tremendous synthesis potential of carbohydrate active enzymes and secondary metabolites.</title>
        <authorList>
            <person name="Sorensen T."/>
        </authorList>
    </citation>
    <scope>NUCLEOTIDE SEQUENCE [LARGE SCALE GENOMIC DNA]</scope>
    <source>
        <strain evidence="2 3">CBS 117206</strain>
    </source>
</reference>
<comment type="caution">
    <text evidence="2">The sequence shown here is derived from an EMBL/GenBank/DDBJ whole genome shotgun (WGS) entry which is preliminary data.</text>
</comment>
<keyword evidence="3" id="KW-1185">Reference proteome</keyword>
<feature type="chain" id="PRO_5043968042" evidence="1">
    <location>
        <begin position="23"/>
        <end position="337"/>
    </location>
</feature>
<feature type="signal peptide" evidence="1">
    <location>
        <begin position="1"/>
        <end position="22"/>
    </location>
</feature>
<organism evidence="2 3">
    <name type="scientific">Apiospora kogelbergensis</name>
    <dbReference type="NCBI Taxonomy" id="1337665"/>
    <lineage>
        <taxon>Eukaryota</taxon>
        <taxon>Fungi</taxon>
        <taxon>Dikarya</taxon>
        <taxon>Ascomycota</taxon>
        <taxon>Pezizomycotina</taxon>
        <taxon>Sordariomycetes</taxon>
        <taxon>Xylariomycetidae</taxon>
        <taxon>Amphisphaeriales</taxon>
        <taxon>Apiosporaceae</taxon>
        <taxon>Apiospora</taxon>
    </lineage>
</organism>
<dbReference type="AlphaFoldDB" id="A0AAW0RBE4"/>
<accession>A0AAW0RBE4</accession>
<gene>
    <name evidence="2" type="ORF">PG999_000415</name>
</gene>
<evidence type="ECO:0000313" key="3">
    <source>
        <dbReference type="Proteomes" id="UP001392437"/>
    </source>
</evidence>
<sequence length="337" mass="37301">MQLKQWAPALVSLLLGVSTAFPSDFAYVRTGDLLSTRAEGDDIRCTPKTCGSLCKIQRRDEFLWDATVPPPVIDIPAVSDRSPLNRRAIDRPQPGQIDKWVSDNWDKAKEFALGPGLGERWEADQVMPNDPEYLGAVTKLETSGTRAKISDFRKDAWMIRIPGLMGCTVVVVADSQRAWLSHHWDSSFKDYMSLKGNSQLFDQEVLKSMDDLSCKFDKKKDSQTQAIIYTRANTPDKFGKQPAFFGDAIEEMRDAISQNILGLNKNDVKVVAYVPRAAGSSDKSKAVGKLVLSYSPAASAGKSGFELWAGGYKNDKGDNIEGADVKEPIMKAEWAKK</sequence>
<keyword evidence="1" id="KW-0732">Signal</keyword>
<evidence type="ECO:0000256" key="1">
    <source>
        <dbReference type="SAM" id="SignalP"/>
    </source>
</evidence>
<proteinExistence type="predicted"/>
<evidence type="ECO:0000313" key="2">
    <source>
        <dbReference type="EMBL" id="KAK8132242.1"/>
    </source>
</evidence>
<protein>
    <submittedName>
        <fullName evidence="2">Uncharacterized protein</fullName>
    </submittedName>
</protein>
<dbReference type="EMBL" id="JAQQWP010000001">
    <property type="protein sequence ID" value="KAK8132242.1"/>
    <property type="molecule type" value="Genomic_DNA"/>
</dbReference>
<name>A0AAW0RBE4_9PEZI</name>
<dbReference type="Proteomes" id="UP001392437">
    <property type="component" value="Unassembled WGS sequence"/>
</dbReference>